<feature type="compositionally biased region" description="Basic and acidic residues" evidence="1">
    <location>
        <begin position="173"/>
        <end position="182"/>
    </location>
</feature>
<dbReference type="EMBL" id="HG712721">
    <property type="protein sequence ID" value="CDJ51292.1"/>
    <property type="molecule type" value="Genomic_DNA"/>
</dbReference>
<dbReference type="OrthoDB" id="348443at2759"/>
<evidence type="ECO:0000313" key="2">
    <source>
        <dbReference type="EMBL" id="CDJ51292.1"/>
    </source>
</evidence>
<reference evidence="2" key="1">
    <citation type="submission" date="2013-10" db="EMBL/GenBank/DDBJ databases">
        <title>Genomic analysis of the causative agents of coccidiosis in chickens.</title>
        <authorList>
            <person name="Reid A.J."/>
            <person name="Blake D."/>
            <person name="Billington K."/>
            <person name="Browne H."/>
            <person name="Dunn M."/>
            <person name="Hung S."/>
            <person name="Kawahara F."/>
            <person name="Miranda-Saavedra D."/>
            <person name="Mourier T."/>
            <person name="Nagra H."/>
            <person name="Otto T.D."/>
            <person name="Rawlings N."/>
            <person name="Sanchez A."/>
            <person name="Sanders M."/>
            <person name="Subramaniam C."/>
            <person name="Tay Y."/>
            <person name="Dear P."/>
            <person name="Doerig C."/>
            <person name="Gruber A."/>
            <person name="Parkinson J."/>
            <person name="Shirley M."/>
            <person name="Wan K.L."/>
            <person name="Berriman M."/>
            <person name="Tomley F."/>
            <person name="Pain A."/>
        </authorList>
    </citation>
    <scope>NUCLEOTIDE SEQUENCE [LARGE SCALE GENOMIC DNA]</scope>
    <source>
        <strain evidence="2">Houghton</strain>
    </source>
</reference>
<keyword evidence="3" id="KW-1185">Reference proteome</keyword>
<feature type="compositionally biased region" description="Polar residues" evidence="1">
    <location>
        <begin position="24"/>
        <end position="37"/>
    </location>
</feature>
<protein>
    <submittedName>
        <fullName evidence="2">Uncharacterized protein</fullName>
    </submittedName>
</protein>
<evidence type="ECO:0000313" key="3">
    <source>
        <dbReference type="Proteomes" id="UP000030750"/>
    </source>
</evidence>
<feature type="region of interest" description="Disordered" evidence="1">
    <location>
        <begin position="172"/>
        <end position="243"/>
    </location>
</feature>
<feature type="compositionally biased region" description="Polar residues" evidence="1">
    <location>
        <begin position="57"/>
        <end position="68"/>
    </location>
</feature>
<dbReference type="VEuPathDB" id="ToxoDB:EBH_0040830"/>
<feature type="compositionally biased region" description="Polar residues" evidence="1">
    <location>
        <begin position="224"/>
        <end position="233"/>
    </location>
</feature>
<proteinExistence type="predicted"/>
<reference evidence="2" key="2">
    <citation type="submission" date="2013-10" db="EMBL/GenBank/DDBJ databases">
        <authorList>
            <person name="Aslett M."/>
        </authorList>
    </citation>
    <scope>NUCLEOTIDE SEQUENCE [LARGE SCALE GENOMIC DNA]</scope>
    <source>
        <strain evidence="2">Houghton</strain>
    </source>
</reference>
<evidence type="ECO:0000256" key="1">
    <source>
        <dbReference type="SAM" id="MobiDB-lite"/>
    </source>
</evidence>
<gene>
    <name evidence="2" type="ORF">EBH_0040830</name>
</gene>
<name>U6LLQ9_9EIME</name>
<dbReference type="AlphaFoldDB" id="U6LLQ9"/>
<accession>U6LLQ9</accession>
<dbReference type="Proteomes" id="UP000030750">
    <property type="component" value="Unassembled WGS sequence"/>
</dbReference>
<feature type="region of interest" description="Disordered" evidence="1">
    <location>
        <begin position="1"/>
        <end position="127"/>
    </location>
</feature>
<sequence length="513" mass="56243">MTASPFSRRLAASLGSEECDESEASTSTDSPADNSGDGQMVMPPRQAYVVEGAHARSGNTEPTSSTERTAADSGERVSGAAAPRLEAQRSQADLKRKVENQSTVETKRLRLQPLKGETQVQPPPSPLDPQLDSLIDSVLAGGANVFSEAFWLHENEPVQPIVDASIGSSSLEWGRDSERPHLDQAGGYTMDVLPQGPCTPPSPRGKPNQNKGDGEWLPAGMPGSQKQLGSSPSVEALKHRPSADTAEAHLGITAPLGSGSTEQSASAPAQLLDEDVVSYSRWLEKVYPGVPESVLITHPFYRHPEHEPALSTRTFNLELAEFLASVQHNPNAVLATCREIMMKPSPAEEDYRQLVIQAERLYGYAIAKMLVTCRRRQATDAIEVLGTVFLVVDALHCAAEVLGDRAMKHLWWPTIVRKIESARFRPNRKFLAKGKCLRNSEIACALDAALEYYRRGCRAPVRMVIGLKEALFCEPRSSKFNVAHWNPWRDAAVQWRRSIQRSLADKKNQEEAG</sequence>
<organism evidence="2 3">
    <name type="scientific">Eimeria brunetti</name>
    <dbReference type="NCBI Taxonomy" id="51314"/>
    <lineage>
        <taxon>Eukaryota</taxon>
        <taxon>Sar</taxon>
        <taxon>Alveolata</taxon>
        <taxon>Apicomplexa</taxon>
        <taxon>Conoidasida</taxon>
        <taxon>Coccidia</taxon>
        <taxon>Eucoccidiorida</taxon>
        <taxon>Eimeriorina</taxon>
        <taxon>Eimeriidae</taxon>
        <taxon>Eimeria</taxon>
    </lineage>
</organism>